<dbReference type="EMBL" id="JAGPXD010000005">
    <property type="protein sequence ID" value="KAH7353197.1"/>
    <property type="molecule type" value="Genomic_DNA"/>
</dbReference>
<dbReference type="Pfam" id="PF00172">
    <property type="entry name" value="Zn_clus"/>
    <property type="match status" value="1"/>
</dbReference>
<feature type="domain" description="Zn(2)-C6 fungal-type" evidence="4">
    <location>
        <begin position="24"/>
        <end position="53"/>
    </location>
</feature>
<evidence type="ECO:0000259" key="4">
    <source>
        <dbReference type="PROSITE" id="PS50048"/>
    </source>
</evidence>
<feature type="compositionally biased region" description="Polar residues" evidence="3">
    <location>
        <begin position="612"/>
        <end position="637"/>
    </location>
</feature>
<dbReference type="InterPro" id="IPR007219">
    <property type="entry name" value="XnlR_reg_dom"/>
</dbReference>
<dbReference type="SMART" id="SM00906">
    <property type="entry name" value="Fungal_trans"/>
    <property type="match status" value="1"/>
</dbReference>
<sequence>MPPSEPQTVASNPRKRRFRYASVACEKCQQRKIRCSGDQPCVRCRDSGSSCIYARKTRFRTGHRAPSKRNDAAAGLNRNASEAQENGAKENSVSPSNESVGCLPSRSSTVSIPGSFDYYVRLAESRLASRGSEPSAVSQSSPRAILIGISQLQRFISRRDGTTNGRALDVFEMDVWTEIFHKYDEEIGLQYPFLDSDLFLHQLRKMKEDVSATSPNGSRSSRHIEDIAGLVLSLLSYLEDPKTVDVATSVVQDIFNAAIIRVHTVEVEQHDLEILILTSMVFFLNDQEVQAWRCIGTVLRLLQELACHDSDHSTVSDKLYWTVYTLDRRWSFGTGLSFAVPDADINRQPFCPDDQSLSSAYLKQMVTYCGIASEVRKTLLDQPAAMLQSPNKYEEGRDYGLFRIVQWQNNLPTRLRFRGANDEFDASREKRGEYKLRLMLYLRANQMRTIILRKSATMSSAPMSMDPSTMDSMVHVAQDTVRVLVNLARNTDFYHAQHRTFNHFLETALSSLLLVVGWTGPAYGSPPCLADTMAALDLIHQLSQHSHITQRLHQKLQVIQQVVDGLKSQDSEQRRRPKATEDSHLERRPSAPEGSQFAPDAHSHGINGGNAGPTTEISPNTQAGPAQIWQPSNSHEASNLPVTASYPIFSSVAQNFPGTENIQPNGLTSPHNMFSISDSSSQLALGSQISPEMDFPAYLGDLTEAGFRDLNDILMDYDNFSF</sequence>
<evidence type="ECO:0000256" key="3">
    <source>
        <dbReference type="SAM" id="MobiDB-lite"/>
    </source>
</evidence>
<name>A0A8K0WZP9_9PEZI</name>
<evidence type="ECO:0000313" key="5">
    <source>
        <dbReference type="EMBL" id="KAH7353197.1"/>
    </source>
</evidence>
<dbReference type="GO" id="GO:0008270">
    <property type="term" value="F:zinc ion binding"/>
    <property type="evidence" value="ECO:0007669"/>
    <property type="project" value="InterPro"/>
</dbReference>
<dbReference type="PROSITE" id="PS50048">
    <property type="entry name" value="ZN2_CY6_FUNGAL_2"/>
    <property type="match status" value="1"/>
</dbReference>
<feature type="compositionally biased region" description="Basic and acidic residues" evidence="3">
    <location>
        <begin position="567"/>
        <end position="590"/>
    </location>
</feature>
<dbReference type="PANTHER" id="PTHR46910:SF13">
    <property type="entry name" value="SPECIFIC TRANSCRIPTION FACTOR, PUTATIVE (AFU_ORTHOLOGUE AFUA_4G06190)-RELATED"/>
    <property type="match status" value="1"/>
</dbReference>
<feature type="region of interest" description="Disordered" evidence="3">
    <location>
        <begin position="60"/>
        <end position="105"/>
    </location>
</feature>
<gene>
    <name evidence="5" type="ORF">B0T11DRAFT_286414</name>
</gene>
<accession>A0A8K0WZP9</accession>
<dbReference type="PANTHER" id="PTHR46910">
    <property type="entry name" value="TRANSCRIPTION FACTOR PDR1"/>
    <property type="match status" value="1"/>
</dbReference>
<dbReference type="CDD" id="cd00067">
    <property type="entry name" value="GAL4"/>
    <property type="match status" value="1"/>
</dbReference>
<evidence type="ECO:0000313" key="6">
    <source>
        <dbReference type="Proteomes" id="UP000813385"/>
    </source>
</evidence>
<dbReference type="SMART" id="SM00066">
    <property type="entry name" value="GAL4"/>
    <property type="match status" value="1"/>
</dbReference>
<protein>
    <recommendedName>
        <fullName evidence="4">Zn(2)-C6 fungal-type domain-containing protein</fullName>
    </recommendedName>
</protein>
<dbReference type="GO" id="GO:0003677">
    <property type="term" value="F:DNA binding"/>
    <property type="evidence" value="ECO:0007669"/>
    <property type="project" value="InterPro"/>
</dbReference>
<dbReference type="CDD" id="cd12148">
    <property type="entry name" value="fungal_TF_MHR"/>
    <property type="match status" value="1"/>
</dbReference>
<organism evidence="5 6">
    <name type="scientific">Plectosphaerella cucumerina</name>
    <dbReference type="NCBI Taxonomy" id="40658"/>
    <lineage>
        <taxon>Eukaryota</taxon>
        <taxon>Fungi</taxon>
        <taxon>Dikarya</taxon>
        <taxon>Ascomycota</taxon>
        <taxon>Pezizomycotina</taxon>
        <taxon>Sordariomycetes</taxon>
        <taxon>Hypocreomycetidae</taxon>
        <taxon>Glomerellales</taxon>
        <taxon>Plectosphaerellaceae</taxon>
        <taxon>Plectosphaerella</taxon>
    </lineage>
</organism>
<dbReference type="Proteomes" id="UP000813385">
    <property type="component" value="Unassembled WGS sequence"/>
</dbReference>
<proteinExistence type="predicted"/>
<keyword evidence="2" id="KW-0539">Nucleus</keyword>
<reference evidence="5" key="1">
    <citation type="journal article" date="2021" name="Nat. Commun.">
        <title>Genetic determinants of endophytism in the Arabidopsis root mycobiome.</title>
        <authorList>
            <person name="Mesny F."/>
            <person name="Miyauchi S."/>
            <person name="Thiergart T."/>
            <person name="Pickel B."/>
            <person name="Atanasova L."/>
            <person name="Karlsson M."/>
            <person name="Huettel B."/>
            <person name="Barry K.W."/>
            <person name="Haridas S."/>
            <person name="Chen C."/>
            <person name="Bauer D."/>
            <person name="Andreopoulos W."/>
            <person name="Pangilinan J."/>
            <person name="LaButti K."/>
            <person name="Riley R."/>
            <person name="Lipzen A."/>
            <person name="Clum A."/>
            <person name="Drula E."/>
            <person name="Henrissat B."/>
            <person name="Kohler A."/>
            <person name="Grigoriev I.V."/>
            <person name="Martin F.M."/>
            <person name="Hacquard S."/>
        </authorList>
    </citation>
    <scope>NUCLEOTIDE SEQUENCE</scope>
    <source>
        <strain evidence="5">MPI-CAGE-AT-0016</strain>
    </source>
</reference>
<dbReference type="OrthoDB" id="39175at2759"/>
<feature type="region of interest" description="Disordered" evidence="3">
    <location>
        <begin position="566"/>
        <end position="637"/>
    </location>
</feature>
<dbReference type="AlphaFoldDB" id="A0A8K0WZP9"/>
<keyword evidence="6" id="KW-1185">Reference proteome</keyword>
<evidence type="ECO:0000256" key="2">
    <source>
        <dbReference type="ARBA" id="ARBA00023242"/>
    </source>
</evidence>
<dbReference type="SUPFAM" id="SSF57701">
    <property type="entry name" value="Zn2/Cys6 DNA-binding domain"/>
    <property type="match status" value="1"/>
</dbReference>
<dbReference type="InterPro" id="IPR036864">
    <property type="entry name" value="Zn2-C6_fun-type_DNA-bd_sf"/>
</dbReference>
<dbReference type="InterPro" id="IPR050987">
    <property type="entry name" value="AtrR-like"/>
</dbReference>
<dbReference type="Gene3D" id="4.10.240.10">
    <property type="entry name" value="Zn(2)-C6 fungal-type DNA-binding domain"/>
    <property type="match status" value="1"/>
</dbReference>
<comment type="caution">
    <text evidence="5">The sequence shown here is derived from an EMBL/GenBank/DDBJ whole genome shotgun (WGS) entry which is preliminary data.</text>
</comment>
<dbReference type="Pfam" id="PF04082">
    <property type="entry name" value="Fungal_trans"/>
    <property type="match status" value="1"/>
</dbReference>
<dbReference type="InterPro" id="IPR001138">
    <property type="entry name" value="Zn2Cys6_DnaBD"/>
</dbReference>
<dbReference type="GO" id="GO:0000981">
    <property type="term" value="F:DNA-binding transcription factor activity, RNA polymerase II-specific"/>
    <property type="evidence" value="ECO:0007669"/>
    <property type="project" value="InterPro"/>
</dbReference>
<feature type="compositionally biased region" description="Polar residues" evidence="3">
    <location>
        <begin position="78"/>
        <end position="105"/>
    </location>
</feature>
<evidence type="ECO:0000256" key="1">
    <source>
        <dbReference type="ARBA" id="ARBA00022723"/>
    </source>
</evidence>
<dbReference type="GO" id="GO:0006351">
    <property type="term" value="P:DNA-templated transcription"/>
    <property type="evidence" value="ECO:0007669"/>
    <property type="project" value="InterPro"/>
</dbReference>
<keyword evidence="1" id="KW-0479">Metal-binding</keyword>